<accession>A0ABU1T382</accession>
<dbReference type="RefSeq" id="WP_309956858.1">
    <property type="nucleotide sequence ID" value="NZ_JAVDUJ010000001.1"/>
</dbReference>
<evidence type="ECO:0000259" key="4">
    <source>
        <dbReference type="PROSITE" id="PS50995"/>
    </source>
</evidence>
<protein>
    <submittedName>
        <fullName evidence="5">DNA-binding MarR family transcriptional regulator</fullName>
    </submittedName>
</protein>
<dbReference type="SUPFAM" id="SSF46785">
    <property type="entry name" value="Winged helix' DNA-binding domain"/>
    <property type="match status" value="1"/>
</dbReference>
<proteinExistence type="predicted"/>
<dbReference type="PANTHER" id="PTHR42756:SF1">
    <property type="entry name" value="TRANSCRIPTIONAL REPRESSOR OF EMRAB OPERON"/>
    <property type="match status" value="1"/>
</dbReference>
<evidence type="ECO:0000256" key="2">
    <source>
        <dbReference type="ARBA" id="ARBA00023125"/>
    </source>
</evidence>
<dbReference type="Gene3D" id="1.10.10.10">
    <property type="entry name" value="Winged helix-like DNA-binding domain superfamily/Winged helix DNA-binding domain"/>
    <property type="match status" value="1"/>
</dbReference>
<keyword evidence="3" id="KW-0804">Transcription</keyword>
<evidence type="ECO:0000313" key="5">
    <source>
        <dbReference type="EMBL" id="MDR6939850.1"/>
    </source>
</evidence>
<dbReference type="PRINTS" id="PR00598">
    <property type="entry name" value="HTHMARR"/>
</dbReference>
<sequence length="186" mass="20917">MALNHEEVHEINSTNPTADEVDHIVAAWEQQRPDFDARPLAVFSRLLRLGRFVEQIRRSIFGKYSLETWEFEMLAALRRTGAPHQLTAGQLMNETLVTSGTITNRIDQMEKHGYVVRNRDEKDRRVVYVKATAAGIAAIDAAMSALLAVQHELLAHFSADEEAELRAGIKKLLEVVEQNEAGKANK</sequence>
<feature type="domain" description="HTH marR-type" evidence="4">
    <location>
        <begin position="39"/>
        <end position="174"/>
    </location>
</feature>
<keyword evidence="2 5" id="KW-0238">DNA-binding</keyword>
<keyword evidence="1" id="KW-0805">Transcription regulation</keyword>
<dbReference type="Proteomes" id="UP001266099">
    <property type="component" value="Unassembled WGS sequence"/>
</dbReference>
<dbReference type="PROSITE" id="PS50995">
    <property type="entry name" value="HTH_MARR_2"/>
    <property type="match status" value="1"/>
</dbReference>
<dbReference type="EMBL" id="JAVDUJ010000001">
    <property type="protein sequence ID" value="MDR6939850.1"/>
    <property type="molecule type" value="Genomic_DNA"/>
</dbReference>
<dbReference type="Pfam" id="PF12802">
    <property type="entry name" value="MarR_2"/>
    <property type="match status" value="1"/>
</dbReference>
<dbReference type="InterPro" id="IPR036390">
    <property type="entry name" value="WH_DNA-bd_sf"/>
</dbReference>
<dbReference type="SMART" id="SM00347">
    <property type="entry name" value="HTH_MARR"/>
    <property type="match status" value="1"/>
</dbReference>
<gene>
    <name evidence="5" type="ORF">J2S36_001393</name>
</gene>
<keyword evidence="6" id="KW-1185">Reference proteome</keyword>
<organism evidence="5 6">
    <name type="scientific">Arcanobacterium hippocoleae</name>
    <dbReference type="NCBI Taxonomy" id="149017"/>
    <lineage>
        <taxon>Bacteria</taxon>
        <taxon>Bacillati</taxon>
        <taxon>Actinomycetota</taxon>
        <taxon>Actinomycetes</taxon>
        <taxon>Actinomycetales</taxon>
        <taxon>Actinomycetaceae</taxon>
        <taxon>Arcanobacterium</taxon>
    </lineage>
</organism>
<evidence type="ECO:0000256" key="3">
    <source>
        <dbReference type="ARBA" id="ARBA00023163"/>
    </source>
</evidence>
<evidence type="ECO:0000313" key="6">
    <source>
        <dbReference type="Proteomes" id="UP001266099"/>
    </source>
</evidence>
<dbReference type="InterPro" id="IPR023187">
    <property type="entry name" value="Tscrpt_reg_MarR-type_CS"/>
</dbReference>
<dbReference type="PANTHER" id="PTHR42756">
    <property type="entry name" value="TRANSCRIPTIONAL REGULATOR, MARR"/>
    <property type="match status" value="1"/>
</dbReference>
<dbReference type="InterPro" id="IPR000835">
    <property type="entry name" value="HTH_MarR-typ"/>
</dbReference>
<reference evidence="5 6" key="1">
    <citation type="submission" date="2023-07" db="EMBL/GenBank/DDBJ databases">
        <title>Sequencing the genomes of 1000 actinobacteria strains.</title>
        <authorList>
            <person name="Klenk H.-P."/>
        </authorList>
    </citation>
    <scope>NUCLEOTIDE SEQUENCE [LARGE SCALE GENOMIC DNA]</scope>
    <source>
        <strain evidence="5 6">DSM 15539</strain>
    </source>
</reference>
<dbReference type="GO" id="GO:0003677">
    <property type="term" value="F:DNA binding"/>
    <property type="evidence" value="ECO:0007669"/>
    <property type="project" value="UniProtKB-KW"/>
</dbReference>
<dbReference type="InterPro" id="IPR036388">
    <property type="entry name" value="WH-like_DNA-bd_sf"/>
</dbReference>
<evidence type="ECO:0000256" key="1">
    <source>
        <dbReference type="ARBA" id="ARBA00023015"/>
    </source>
</evidence>
<comment type="caution">
    <text evidence="5">The sequence shown here is derived from an EMBL/GenBank/DDBJ whole genome shotgun (WGS) entry which is preliminary data.</text>
</comment>
<name>A0ABU1T382_9ACTO</name>
<dbReference type="PROSITE" id="PS01117">
    <property type="entry name" value="HTH_MARR_1"/>
    <property type="match status" value="1"/>
</dbReference>